<dbReference type="OrthoDB" id="2999773at2759"/>
<evidence type="ECO:0000313" key="2">
    <source>
        <dbReference type="Proteomes" id="UP000566819"/>
    </source>
</evidence>
<gene>
    <name evidence="1" type="ORF">G7Y89_g4339</name>
</gene>
<name>A0A8H4W540_9HELO</name>
<comment type="caution">
    <text evidence="1">The sequence shown here is derived from an EMBL/GenBank/DDBJ whole genome shotgun (WGS) entry which is preliminary data.</text>
</comment>
<sequence length="161" mass="18158">MARKIYLLTFPTRASKINGTRAHWGLFIPTSTPQDSEKGKLIQVVGTPFTGFGLEFRRNYDLTILIEKYQLHLLGEMEDRHVEDVIGDGRPGIDITPHDDVEKEAKRLDPPGVSKEPLNPAVTRCCQEWTRDLVDRLIVRKILPKEASLVLDEAKALEIGA</sequence>
<dbReference type="Pfam" id="PF20174">
    <property type="entry name" value="DUF6540"/>
    <property type="match status" value="1"/>
</dbReference>
<dbReference type="InterPro" id="IPR046670">
    <property type="entry name" value="DUF6540"/>
</dbReference>
<dbReference type="AlphaFoldDB" id="A0A8H4W540"/>
<evidence type="ECO:0000313" key="1">
    <source>
        <dbReference type="EMBL" id="KAF4633776.1"/>
    </source>
</evidence>
<dbReference type="EMBL" id="JAAMPI010000233">
    <property type="protein sequence ID" value="KAF4633776.1"/>
    <property type="molecule type" value="Genomic_DNA"/>
</dbReference>
<reference evidence="1 2" key="1">
    <citation type="submission" date="2020-03" db="EMBL/GenBank/DDBJ databases">
        <title>Draft Genome Sequence of Cudoniella acicularis.</title>
        <authorList>
            <person name="Buettner E."/>
            <person name="Kellner H."/>
        </authorList>
    </citation>
    <scope>NUCLEOTIDE SEQUENCE [LARGE SCALE GENOMIC DNA]</scope>
    <source>
        <strain evidence="1 2">DSM 108380</strain>
    </source>
</reference>
<keyword evidence="2" id="KW-1185">Reference proteome</keyword>
<protein>
    <submittedName>
        <fullName evidence="1">Uncharacterized protein</fullName>
    </submittedName>
</protein>
<organism evidence="1 2">
    <name type="scientific">Cudoniella acicularis</name>
    <dbReference type="NCBI Taxonomy" id="354080"/>
    <lineage>
        <taxon>Eukaryota</taxon>
        <taxon>Fungi</taxon>
        <taxon>Dikarya</taxon>
        <taxon>Ascomycota</taxon>
        <taxon>Pezizomycotina</taxon>
        <taxon>Leotiomycetes</taxon>
        <taxon>Helotiales</taxon>
        <taxon>Tricladiaceae</taxon>
        <taxon>Cudoniella</taxon>
    </lineage>
</organism>
<dbReference type="Proteomes" id="UP000566819">
    <property type="component" value="Unassembled WGS sequence"/>
</dbReference>
<accession>A0A8H4W540</accession>
<proteinExistence type="predicted"/>